<reference evidence="2 3" key="1">
    <citation type="submission" date="2018-08" db="EMBL/GenBank/DDBJ databases">
        <title>Henriciella mobilis sp. nov., isolated from seawater.</title>
        <authorList>
            <person name="Cheng H."/>
            <person name="Wu Y.-H."/>
            <person name="Xu X.-W."/>
            <person name="Guo L.-L."/>
        </authorList>
    </citation>
    <scope>NUCLEOTIDE SEQUENCE [LARGE SCALE GENOMIC DNA]</scope>
    <source>
        <strain evidence="2 3">CCUG66934</strain>
    </source>
</reference>
<comment type="caution">
    <text evidence="2">The sequence shown here is derived from an EMBL/GenBank/DDBJ whole genome shotgun (WGS) entry which is preliminary data.</text>
</comment>
<dbReference type="AlphaFoldDB" id="A0A399R8A2"/>
<dbReference type="EMBL" id="QWGB01000003">
    <property type="protein sequence ID" value="RIJ26127.1"/>
    <property type="molecule type" value="Genomic_DNA"/>
</dbReference>
<dbReference type="OrthoDB" id="7059994at2"/>
<evidence type="ECO:0008006" key="4">
    <source>
        <dbReference type="Google" id="ProtNLM"/>
    </source>
</evidence>
<dbReference type="Proteomes" id="UP000265431">
    <property type="component" value="Unassembled WGS sequence"/>
</dbReference>
<dbReference type="RefSeq" id="WP_119377980.1">
    <property type="nucleotide sequence ID" value="NZ_QWGB01000003.1"/>
</dbReference>
<evidence type="ECO:0000256" key="1">
    <source>
        <dbReference type="SAM" id="MobiDB-lite"/>
    </source>
</evidence>
<evidence type="ECO:0000313" key="2">
    <source>
        <dbReference type="EMBL" id="RIJ26127.1"/>
    </source>
</evidence>
<feature type="compositionally biased region" description="Basic and acidic residues" evidence="1">
    <location>
        <begin position="31"/>
        <end position="43"/>
    </location>
</feature>
<proteinExistence type="predicted"/>
<organism evidence="2 3">
    <name type="scientific">Henriciella barbarensis</name>
    <dbReference type="NCBI Taxonomy" id="86342"/>
    <lineage>
        <taxon>Bacteria</taxon>
        <taxon>Pseudomonadati</taxon>
        <taxon>Pseudomonadota</taxon>
        <taxon>Alphaproteobacteria</taxon>
        <taxon>Hyphomonadales</taxon>
        <taxon>Hyphomonadaceae</taxon>
        <taxon>Henriciella</taxon>
    </lineage>
</organism>
<sequence>MTEARKPFNDKPINWNRVPASDRMRCLVSEATKDADDARRERSTQSGKQARALRPAFRDPFEAAVSMLVCNCTQEYLLGGGFGVYLSLDVALLGRQDLLKPLAESSGLPKRVKELESKGWLNVEWGRRSASQGRRQTVLRAGEMLQRRIALWSVEDTDVVERLLRSPVIAQGRSHDAASFNSPRVTHVQAEMVDINKRLINADIRWTSPLDGVDLSQRTLHRSFRDEACTLGGRMAGGFWFQMSKQSRFDYLCLQGERPVELDYSGIMLRIAYALEKTAPPRSDVYAIPGLEAAQRDDVKKLVNAMIWDEKPRTRLPRGTAPAFRPMTGRFASALVLDHHQAVQPWLQCGRGLELQRYESDIISRATRLALESGFVALPVHDALYVPYSKTKLAEEIMRTAFKDICGGEAMVVMTGGAEAVRGEMSAGGDLFEDA</sequence>
<keyword evidence="3" id="KW-1185">Reference proteome</keyword>
<protein>
    <recommendedName>
        <fullName evidence="4">DNA-directed DNA polymerase family A palm domain-containing protein</fullName>
    </recommendedName>
</protein>
<name>A0A399R8A2_9PROT</name>
<evidence type="ECO:0000313" key="3">
    <source>
        <dbReference type="Proteomes" id="UP000265431"/>
    </source>
</evidence>
<gene>
    <name evidence="2" type="ORF">D1224_00465</name>
</gene>
<feature type="region of interest" description="Disordered" evidence="1">
    <location>
        <begin position="31"/>
        <end position="52"/>
    </location>
</feature>
<accession>A0A399R8A2</accession>